<dbReference type="InterPro" id="IPR011009">
    <property type="entry name" value="Kinase-like_dom_sf"/>
</dbReference>
<gene>
    <name evidence="15" type="ORF">CDL12_12371</name>
</gene>
<proteinExistence type="predicted"/>
<dbReference type="AlphaFoldDB" id="A0A2G9HBU2"/>
<evidence type="ECO:0000256" key="1">
    <source>
        <dbReference type="ARBA" id="ARBA00004479"/>
    </source>
</evidence>
<dbReference type="PANTHER" id="PTHR27009">
    <property type="entry name" value="RUST RESISTANCE KINASE LR10-RELATED"/>
    <property type="match status" value="1"/>
</dbReference>
<keyword evidence="8 12" id="KW-0067">ATP-binding</keyword>
<evidence type="ECO:0000256" key="9">
    <source>
        <dbReference type="ARBA" id="ARBA00022989"/>
    </source>
</evidence>
<dbReference type="GO" id="GO:0008889">
    <property type="term" value="F:glycerophosphodiester phosphodiesterase activity"/>
    <property type="evidence" value="ECO:0007669"/>
    <property type="project" value="UniProtKB-EC"/>
</dbReference>
<dbReference type="Gene3D" id="3.30.200.20">
    <property type="entry name" value="Phosphorylase Kinase, domain 1"/>
    <property type="match status" value="1"/>
</dbReference>
<dbReference type="PROSITE" id="PS00107">
    <property type="entry name" value="PROTEIN_KINASE_ATP"/>
    <property type="match status" value="1"/>
</dbReference>
<dbReference type="SMART" id="SM00220">
    <property type="entry name" value="S_TKc"/>
    <property type="match status" value="1"/>
</dbReference>
<dbReference type="STRING" id="429701.A0A2G9HBU2"/>
<dbReference type="InterPro" id="IPR000719">
    <property type="entry name" value="Prot_kinase_dom"/>
</dbReference>
<keyword evidence="3" id="KW-0808">Transferase</keyword>
<accession>A0A2G9HBU2</accession>
<dbReference type="EC" id="3.1.4.46" evidence="15"/>
<evidence type="ECO:0000256" key="13">
    <source>
        <dbReference type="SAM" id="Phobius"/>
    </source>
</evidence>
<reference evidence="16" key="1">
    <citation type="journal article" date="2018" name="Gigascience">
        <title>Genome assembly of the Pink Ipe (Handroanthus impetiginosus, Bignoniaceae), a highly valued, ecologically keystone Neotropical timber forest tree.</title>
        <authorList>
            <person name="Silva-Junior O.B."/>
            <person name="Grattapaglia D."/>
            <person name="Novaes E."/>
            <person name="Collevatti R.G."/>
        </authorList>
    </citation>
    <scope>NUCLEOTIDE SEQUENCE [LARGE SCALE GENOMIC DNA]</scope>
    <source>
        <strain evidence="16">cv. UFG-1</strain>
    </source>
</reference>
<dbReference type="InterPro" id="IPR008271">
    <property type="entry name" value="Ser/Thr_kinase_AS"/>
</dbReference>
<dbReference type="CDD" id="cd14066">
    <property type="entry name" value="STKc_IRAK"/>
    <property type="match status" value="1"/>
</dbReference>
<keyword evidence="11" id="KW-0325">Glycoprotein</keyword>
<keyword evidence="6 12" id="KW-0547">Nucleotide-binding</keyword>
<dbReference type="PROSITE" id="PS00108">
    <property type="entry name" value="PROTEIN_KINASE_ST"/>
    <property type="match status" value="1"/>
</dbReference>
<comment type="subcellular location">
    <subcellularLocation>
        <location evidence="1">Membrane</location>
        <topology evidence="1">Single-pass type I membrane protein</topology>
    </subcellularLocation>
</comment>
<dbReference type="FunFam" id="1.10.510.10:FF:000590">
    <property type="entry name" value="PR5-like receptor kinase"/>
    <property type="match status" value="1"/>
</dbReference>
<feature type="binding site" evidence="12">
    <location>
        <position position="397"/>
    </location>
    <ligand>
        <name>ATP</name>
        <dbReference type="ChEBI" id="CHEBI:30616"/>
    </ligand>
</feature>
<evidence type="ECO:0000256" key="8">
    <source>
        <dbReference type="ARBA" id="ARBA00022840"/>
    </source>
</evidence>
<evidence type="ECO:0000259" key="14">
    <source>
        <dbReference type="PROSITE" id="PS50011"/>
    </source>
</evidence>
<organism evidence="15 16">
    <name type="scientific">Handroanthus impetiginosus</name>
    <dbReference type="NCBI Taxonomy" id="429701"/>
    <lineage>
        <taxon>Eukaryota</taxon>
        <taxon>Viridiplantae</taxon>
        <taxon>Streptophyta</taxon>
        <taxon>Embryophyta</taxon>
        <taxon>Tracheophyta</taxon>
        <taxon>Spermatophyta</taxon>
        <taxon>Magnoliopsida</taxon>
        <taxon>eudicotyledons</taxon>
        <taxon>Gunneridae</taxon>
        <taxon>Pentapetalae</taxon>
        <taxon>asterids</taxon>
        <taxon>lamiids</taxon>
        <taxon>Lamiales</taxon>
        <taxon>Bignoniaceae</taxon>
        <taxon>Crescentiina</taxon>
        <taxon>Tabebuia alliance</taxon>
        <taxon>Handroanthus</taxon>
    </lineage>
</organism>
<dbReference type="OrthoDB" id="4062651at2759"/>
<protein>
    <submittedName>
        <fullName evidence="15">Serine/threonine protein kinase</fullName>
        <ecNumber evidence="15">3.1.4.46</ecNumber>
    </submittedName>
</protein>
<evidence type="ECO:0000256" key="3">
    <source>
        <dbReference type="ARBA" id="ARBA00022679"/>
    </source>
</evidence>
<evidence type="ECO:0000256" key="5">
    <source>
        <dbReference type="ARBA" id="ARBA00022729"/>
    </source>
</evidence>
<evidence type="ECO:0000313" key="15">
    <source>
        <dbReference type="EMBL" id="PIN14989.1"/>
    </source>
</evidence>
<dbReference type="EMBL" id="NKXS01002173">
    <property type="protein sequence ID" value="PIN14989.1"/>
    <property type="molecule type" value="Genomic_DNA"/>
</dbReference>
<keyword evidence="4 13" id="KW-0812">Transmembrane</keyword>
<keyword evidence="2 15" id="KW-0723">Serine/threonine-protein kinase</keyword>
<dbReference type="Proteomes" id="UP000231279">
    <property type="component" value="Unassembled WGS sequence"/>
</dbReference>
<evidence type="ECO:0000256" key="4">
    <source>
        <dbReference type="ARBA" id="ARBA00022692"/>
    </source>
</evidence>
<dbReference type="PROSITE" id="PS50011">
    <property type="entry name" value="PROTEIN_KINASE_DOM"/>
    <property type="match status" value="1"/>
</dbReference>
<dbReference type="Pfam" id="PF00069">
    <property type="entry name" value="Pkinase"/>
    <property type="match status" value="1"/>
</dbReference>
<dbReference type="InterPro" id="IPR017441">
    <property type="entry name" value="Protein_kinase_ATP_BS"/>
</dbReference>
<dbReference type="GO" id="GO:0016020">
    <property type="term" value="C:membrane"/>
    <property type="evidence" value="ECO:0007669"/>
    <property type="project" value="UniProtKB-SubCell"/>
</dbReference>
<keyword evidence="5" id="KW-0732">Signal</keyword>
<sequence length="682" mass="76998">MLQLDYLAKAGLHSYPIRVNSSSRWEKSSEKYEVQKRRQKDSYRVDRMNLAKCLILFSLFHYLIIYSADSKCQKSFRCGNLGFLEFPLSHVTKPECGLFPVNCSFSYPRIQLGDGGTWYDVLVKLSANKIRIRDPNLDEYWYNYSCSSFRGLSLPSSPSSSLTISSPNITMFECPKDSLGESNALLDNYFGAENYTVLDRCPRFILYYSRYQANISFREEFAIPEPCSVVQLPGNLYSFQGWKPGDALILNLTSEFDLEWNLSDACLKCHQEGGQCKTMDVNKFLCTQEQGKRKLKRVLLTVGVTVTAFLATSIILFILFWKNRISVPNWLTLRKAKTGNTKDIELFLKGQGNLAQKRYKYSDIKKMTNSFSENLGKGGYGSVYKGKLPDGRLVAVKILNETKENGEEFMNEVSSISRTSHINIVTLLGFCFEDSKRALIYEFMPNGSLEKFINAHASSSAEHRLGQEKLFQIAVGVAQGLDYLHRGCNTRILHFDIKPHNILLDNNFNPKISDFGLARLCPNRSSVVSILAAGGTAGYIAPEVFCRSFGEVSHKSDVYSYGMVLLDMVFGRQKIDPSGDHSSETNFPDWIYERLEVMNTDRIPNEDECELARKMIIVGLWCIQTEPKNRPPVSQVVEMLGGSIEFLQIPPKPFLFLAPTPAVYAASASEPSKSQLIPSSSQ</sequence>
<name>A0A2G9HBU2_9LAMI</name>
<dbReference type="InterPro" id="IPR045874">
    <property type="entry name" value="LRK10/LRL21-25-like"/>
</dbReference>
<evidence type="ECO:0000256" key="12">
    <source>
        <dbReference type="PROSITE-ProRule" id="PRU10141"/>
    </source>
</evidence>
<evidence type="ECO:0000256" key="11">
    <source>
        <dbReference type="ARBA" id="ARBA00023180"/>
    </source>
</evidence>
<keyword evidence="15" id="KW-0378">Hydrolase</keyword>
<comment type="caution">
    <text evidence="15">The sequence shown here is derived from an EMBL/GenBank/DDBJ whole genome shotgun (WGS) entry which is preliminary data.</text>
</comment>
<keyword evidence="9 13" id="KW-1133">Transmembrane helix</keyword>
<dbReference type="Gene3D" id="1.10.510.10">
    <property type="entry name" value="Transferase(Phosphotransferase) domain 1"/>
    <property type="match status" value="1"/>
</dbReference>
<dbReference type="GO" id="GO:0004674">
    <property type="term" value="F:protein serine/threonine kinase activity"/>
    <property type="evidence" value="ECO:0007669"/>
    <property type="project" value="UniProtKB-KW"/>
</dbReference>
<dbReference type="GO" id="GO:0005524">
    <property type="term" value="F:ATP binding"/>
    <property type="evidence" value="ECO:0007669"/>
    <property type="project" value="UniProtKB-UniRule"/>
</dbReference>
<keyword evidence="10 13" id="KW-0472">Membrane</keyword>
<evidence type="ECO:0000313" key="16">
    <source>
        <dbReference type="Proteomes" id="UP000231279"/>
    </source>
</evidence>
<feature type="domain" description="Protein kinase" evidence="14">
    <location>
        <begin position="369"/>
        <end position="655"/>
    </location>
</feature>
<dbReference type="SUPFAM" id="SSF56112">
    <property type="entry name" value="Protein kinase-like (PK-like)"/>
    <property type="match status" value="1"/>
</dbReference>
<evidence type="ECO:0000256" key="7">
    <source>
        <dbReference type="ARBA" id="ARBA00022777"/>
    </source>
</evidence>
<keyword evidence="7 15" id="KW-0418">Kinase</keyword>
<dbReference type="FunFam" id="3.30.200.20:FF:000178">
    <property type="entry name" value="serine/threonine-protein kinase PBS1-like"/>
    <property type="match status" value="1"/>
</dbReference>
<evidence type="ECO:0000256" key="6">
    <source>
        <dbReference type="ARBA" id="ARBA00022741"/>
    </source>
</evidence>
<evidence type="ECO:0000256" key="10">
    <source>
        <dbReference type="ARBA" id="ARBA00023136"/>
    </source>
</evidence>
<evidence type="ECO:0000256" key="2">
    <source>
        <dbReference type="ARBA" id="ARBA00022527"/>
    </source>
</evidence>
<keyword evidence="16" id="KW-1185">Reference proteome</keyword>
<feature type="transmembrane region" description="Helical" evidence="13">
    <location>
        <begin position="298"/>
        <end position="321"/>
    </location>
</feature>